<dbReference type="Proteomes" id="UP000663832">
    <property type="component" value="Unassembled WGS sequence"/>
</dbReference>
<evidence type="ECO:0000313" key="3">
    <source>
        <dbReference type="EMBL" id="CAF0991857.1"/>
    </source>
</evidence>
<keyword evidence="4" id="KW-1185">Reference proteome</keyword>
<name>A0A814GAP2_9BILA</name>
<feature type="chain" id="PRO_5032733845" evidence="2">
    <location>
        <begin position="21"/>
        <end position="287"/>
    </location>
</feature>
<accession>A0A814GAP2</accession>
<keyword evidence="1" id="KW-1133">Transmembrane helix</keyword>
<dbReference type="OrthoDB" id="9989587at2759"/>
<keyword evidence="2" id="KW-0732">Signal</keyword>
<evidence type="ECO:0000313" key="4">
    <source>
        <dbReference type="Proteomes" id="UP000663832"/>
    </source>
</evidence>
<evidence type="ECO:0000256" key="1">
    <source>
        <dbReference type="SAM" id="Phobius"/>
    </source>
</evidence>
<keyword evidence="1" id="KW-0812">Transmembrane</keyword>
<dbReference type="AlphaFoldDB" id="A0A814GAP2"/>
<sequence length="287" mass="33203">MCSITFIYVCFLALLPLTFQHQCVQYCVVYLSFDEIFDKLPPECIETKQDTECYTDISFDYGKNSIQIKFGEHSVNGSAIASDDYFISQETEMWHETYALQWTTVTHICYQGDFCDFEYVKTKLLQMRQLTTNFNQFEKKLASTLFEADSDPSIIRCLSVNGHIVTCAENIKSCTLNIDNIYTNKSHQSCSSQSDDRLRKQLGIKEATSHYLNGKVDARQSSVEYVCNHELCNGLDVYKNVIQLLMEYNLIRNDTHIQPSSTTSSINKSLYKILLLIPFILYFIFYQ</sequence>
<feature type="transmembrane region" description="Helical" evidence="1">
    <location>
        <begin position="269"/>
        <end position="286"/>
    </location>
</feature>
<keyword evidence="1" id="KW-0472">Membrane</keyword>
<comment type="caution">
    <text evidence="3">The sequence shown here is derived from an EMBL/GenBank/DDBJ whole genome shotgun (WGS) entry which is preliminary data.</text>
</comment>
<dbReference type="EMBL" id="CAJNOM010000076">
    <property type="protein sequence ID" value="CAF0991857.1"/>
    <property type="molecule type" value="Genomic_DNA"/>
</dbReference>
<protein>
    <submittedName>
        <fullName evidence="3">Uncharacterized protein</fullName>
    </submittedName>
</protein>
<feature type="signal peptide" evidence="2">
    <location>
        <begin position="1"/>
        <end position="20"/>
    </location>
</feature>
<proteinExistence type="predicted"/>
<gene>
    <name evidence="3" type="ORF">QVE165_LOCUS14440</name>
</gene>
<organism evidence="3 4">
    <name type="scientific">Adineta steineri</name>
    <dbReference type="NCBI Taxonomy" id="433720"/>
    <lineage>
        <taxon>Eukaryota</taxon>
        <taxon>Metazoa</taxon>
        <taxon>Spiralia</taxon>
        <taxon>Gnathifera</taxon>
        <taxon>Rotifera</taxon>
        <taxon>Eurotatoria</taxon>
        <taxon>Bdelloidea</taxon>
        <taxon>Adinetida</taxon>
        <taxon>Adinetidae</taxon>
        <taxon>Adineta</taxon>
    </lineage>
</organism>
<evidence type="ECO:0000256" key="2">
    <source>
        <dbReference type="SAM" id="SignalP"/>
    </source>
</evidence>
<reference evidence="3" key="1">
    <citation type="submission" date="2021-02" db="EMBL/GenBank/DDBJ databases">
        <authorList>
            <person name="Nowell W R."/>
        </authorList>
    </citation>
    <scope>NUCLEOTIDE SEQUENCE</scope>
</reference>